<evidence type="ECO:0000256" key="1">
    <source>
        <dbReference type="SAM" id="MobiDB-lite"/>
    </source>
</evidence>
<dbReference type="AlphaFoldDB" id="A0A6B0USV5"/>
<organism evidence="2">
    <name type="scientific">Ixodes ricinus</name>
    <name type="common">Common tick</name>
    <name type="synonym">Acarus ricinus</name>
    <dbReference type="NCBI Taxonomy" id="34613"/>
    <lineage>
        <taxon>Eukaryota</taxon>
        <taxon>Metazoa</taxon>
        <taxon>Ecdysozoa</taxon>
        <taxon>Arthropoda</taxon>
        <taxon>Chelicerata</taxon>
        <taxon>Arachnida</taxon>
        <taxon>Acari</taxon>
        <taxon>Parasitiformes</taxon>
        <taxon>Ixodida</taxon>
        <taxon>Ixodoidea</taxon>
        <taxon>Ixodidae</taxon>
        <taxon>Ixodinae</taxon>
        <taxon>Ixodes</taxon>
    </lineage>
</organism>
<feature type="region of interest" description="Disordered" evidence="1">
    <location>
        <begin position="116"/>
        <end position="138"/>
    </location>
</feature>
<feature type="region of interest" description="Disordered" evidence="1">
    <location>
        <begin position="59"/>
        <end position="103"/>
    </location>
</feature>
<evidence type="ECO:0000313" key="2">
    <source>
        <dbReference type="EMBL" id="MXU92870.1"/>
    </source>
</evidence>
<name>A0A6B0USV5_IXORI</name>
<sequence length="138" mass="15051">MPAVCRATASFLSIAWHSICFTSSPPMEWEIQMMGLSPTPAWCSLDSISAARDSRVRLRKDTSRHFRRPGHKTPTCLVPRGSGVPTGSGRCHSPGPVSAFEEGPQKASSWATKWCNGGVRSLPSRGPQRRGARHRAQP</sequence>
<accession>A0A6B0USV5</accession>
<dbReference type="EMBL" id="GIFC01010787">
    <property type="protein sequence ID" value="MXU92870.1"/>
    <property type="molecule type" value="Transcribed_RNA"/>
</dbReference>
<proteinExistence type="predicted"/>
<protein>
    <submittedName>
        <fullName evidence="2">Putative secreted protein</fullName>
    </submittedName>
</protein>
<reference evidence="2" key="1">
    <citation type="submission" date="2019-12" db="EMBL/GenBank/DDBJ databases">
        <title>An insight into the sialome of adult female Ixodes ricinus ticks feeding for 6 days.</title>
        <authorList>
            <person name="Perner J."/>
            <person name="Ribeiro J.M.C."/>
        </authorList>
    </citation>
    <scope>NUCLEOTIDE SEQUENCE</scope>
    <source>
        <strain evidence="2">Semi-engorged</strain>
        <tissue evidence="2">Salivary glands</tissue>
    </source>
</reference>
<feature type="compositionally biased region" description="Basic residues" evidence="1">
    <location>
        <begin position="127"/>
        <end position="138"/>
    </location>
</feature>